<dbReference type="FunCoup" id="H0WIQ3">
    <property type="interactions" value="180"/>
</dbReference>
<protein>
    <submittedName>
        <fullName evidence="3">Dermokine</fullName>
    </submittedName>
</protein>
<dbReference type="OMA" id="WQGMPGS"/>
<feature type="chain" id="PRO_5003544561" evidence="2">
    <location>
        <begin position="22"/>
        <end position="451"/>
    </location>
</feature>
<evidence type="ECO:0000256" key="1">
    <source>
        <dbReference type="SAM" id="MobiDB-lite"/>
    </source>
</evidence>
<feature type="signal peptide" evidence="2">
    <location>
        <begin position="1"/>
        <end position="21"/>
    </location>
</feature>
<reference evidence="3" key="3">
    <citation type="submission" date="2025-09" db="UniProtKB">
        <authorList>
            <consortium name="Ensembl"/>
        </authorList>
    </citation>
    <scope>IDENTIFICATION</scope>
</reference>
<dbReference type="eggNOG" id="ENOG502T1EG">
    <property type="taxonomic scope" value="Eukaryota"/>
</dbReference>
<dbReference type="STRING" id="30611.ENSOGAP00000001328"/>
<dbReference type="InParanoid" id="H0WIQ3"/>
<feature type="compositionally biased region" description="Low complexity" evidence="1">
    <location>
        <begin position="226"/>
        <end position="255"/>
    </location>
</feature>
<dbReference type="GeneTree" id="ENSGT00570000079107"/>
<dbReference type="EMBL" id="AAQR03125239">
    <property type="status" value="NOT_ANNOTATED_CDS"/>
    <property type="molecule type" value="Genomic_DNA"/>
</dbReference>
<dbReference type="HOGENOM" id="CLU_045546_1_0_1"/>
<dbReference type="Proteomes" id="UP000005225">
    <property type="component" value="Unassembled WGS sequence"/>
</dbReference>
<dbReference type="AlphaFoldDB" id="H0WIQ3"/>
<accession>H0WIQ3</accession>
<dbReference type="PANTHER" id="PTHR36881:SF1">
    <property type="entry name" value="DERMOKINE"/>
    <property type="match status" value="1"/>
</dbReference>
<proteinExistence type="predicted"/>
<dbReference type="GO" id="GO:0005615">
    <property type="term" value="C:extracellular space"/>
    <property type="evidence" value="ECO:0007669"/>
    <property type="project" value="TreeGrafter"/>
</dbReference>
<keyword evidence="2" id="KW-0732">Signal</keyword>
<keyword evidence="4" id="KW-1185">Reference proteome</keyword>
<feature type="region of interest" description="Disordered" evidence="1">
    <location>
        <begin position="149"/>
        <end position="322"/>
    </location>
</feature>
<evidence type="ECO:0000313" key="4">
    <source>
        <dbReference type="Proteomes" id="UP000005225"/>
    </source>
</evidence>
<evidence type="ECO:0000313" key="3">
    <source>
        <dbReference type="Ensembl" id="ENSOGAP00000001328.2"/>
    </source>
</evidence>
<reference evidence="3" key="2">
    <citation type="submission" date="2025-08" db="UniProtKB">
        <authorList>
            <consortium name="Ensembl"/>
        </authorList>
    </citation>
    <scope>IDENTIFICATION</scope>
</reference>
<organism evidence="3 4">
    <name type="scientific">Otolemur garnettii</name>
    <name type="common">Small-eared galago</name>
    <name type="synonym">Garnett's greater bushbaby</name>
    <dbReference type="NCBI Taxonomy" id="30611"/>
    <lineage>
        <taxon>Eukaryota</taxon>
        <taxon>Metazoa</taxon>
        <taxon>Chordata</taxon>
        <taxon>Craniata</taxon>
        <taxon>Vertebrata</taxon>
        <taxon>Euteleostomi</taxon>
        <taxon>Mammalia</taxon>
        <taxon>Eutheria</taxon>
        <taxon>Euarchontoglires</taxon>
        <taxon>Primates</taxon>
        <taxon>Strepsirrhini</taxon>
        <taxon>Lorisiformes</taxon>
        <taxon>Galagidae</taxon>
        <taxon>Otolemur</taxon>
    </lineage>
</organism>
<feature type="compositionally biased region" description="Polar residues" evidence="1">
    <location>
        <begin position="268"/>
        <end position="286"/>
    </location>
</feature>
<sequence length="451" mass="44890">MKLLGSLPCLLLALCLGSGKAGPLQGGAGINVGEAVGHGVGDALSQGLGQALGHEAGGAASSAAGQGFREAAGSAAREATDALGNKIGEAAHSLGNGGREAARQVENALQHGADAAHGSWQGMPGSNGAWEAEGGKGLLSLQGTSGGHGIGNVGGAGTPWGHGFPGSSSGSFGTQGGFGGPGGNGLPPNTGANVQGSVAQPGYDSVRGSSQNTGCTNPPPSGSGGSSSNSGGSSGSQSGSSGSQSGSSGSQSGSNSGRGGNSDGSSGTNWQSRPLDGSEQSWGSNTGSSSSGGSSGSGGGHKPECENPGNGVRMSGGSGGQNSEMAPGLFNFESFWKNFKSKLGFINWDAIDKSKIPPPSTRARLYFHRLWEEFKSNTPFFNWKAITEGADPSLQKRAGGADQNHVYGQQVYPTPYNWQYPPKTPAKGGVTPPSSSASRVQPSLLHWMKFW</sequence>
<feature type="compositionally biased region" description="Polar residues" evidence="1">
    <location>
        <begin position="207"/>
        <end position="216"/>
    </location>
</feature>
<feature type="compositionally biased region" description="Gly residues" evidence="1">
    <location>
        <begin position="173"/>
        <end position="185"/>
    </location>
</feature>
<dbReference type="InterPro" id="IPR033541">
    <property type="entry name" value="Dermokine"/>
</dbReference>
<dbReference type="PANTHER" id="PTHR36881">
    <property type="entry name" value="DERMOKINE"/>
    <property type="match status" value="1"/>
</dbReference>
<reference evidence="4" key="1">
    <citation type="submission" date="2011-03" db="EMBL/GenBank/DDBJ databases">
        <title>Version 3 of the genome sequence of Otolemur garnettii (Bushbaby).</title>
        <authorList>
            <consortium name="The Broad Institute Genome Sequencing Platform"/>
            <person name="Di Palma F."/>
            <person name="Johnson J."/>
            <person name="Lander E.S."/>
            <person name="Lindblad-Toh K."/>
            <person name="Jaffe D.B."/>
            <person name="Gnerre S."/>
            <person name="MacCallum I."/>
            <person name="Przybylski D."/>
            <person name="Ribeiro F.J."/>
            <person name="Burton J.N."/>
            <person name="Walker B.J."/>
            <person name="Sharpe T."/>
            <person name="Hall G."/>
        </authorList>
    </citation>
    <scope>NUCLEOTIDE SEQUENCE [LARGE SCALE GENOMIC DNA]</scope>
</reference>
<evidence type="ECO:0000256" key="2">
    <source>
        <dbReference type="SAM" id="SignalP"/>
    </source>
</evidence>
<dbReference type="Ensembl" id="ENSOGAT00000001494.2">
    <property type="protein sequence ID" value="ENSOGAP00000001328.2"/>
    <property type="gene ID" value="ENSOGAG00000001492.2"/>
</dbReference>
<feature type="compositionally biased region" description="Gly residues" evidence="1">
    <location>
        <begin position="149"/>
        <end position="164"/>
    </location>
</feature>
<name>H0WIQ3_OTOGA</name>
<dbReference type="GO" id="GO:1903575">
    <property type="term" value="P:cornified envelope assembly"/>
    <property type="evidence" value="ECO:0007669"/>
    <property type="project" value="InterPro"/>
</dbReference>